<dbReference type="GO" id="GO:0003677">
    <property type="term" value="F:DNA binding"/>
    <property type="evidence" value="ECO:0007669"/>
    <property type="project" value="UniProtKB-KW"/>
</dbReference>
<dbReference type="Gene3D" id="1.25.40.10">
    <property type="entry name" value="Tetratricopeptide repeat domain"/>
    <property type="match status" value="1"/>
</dbReference>
<dbReference type="Gene3D" id="1.10.10.10">
    <property type="entry name" value="Winged helix-like DNA-binding domain superfamily/Winged helix DNA-binding domain"/>
    <property type="match status" value="1"/>
</dbReference>
<dbReference type="InterPro" id="IPR036388">
    <property type="entry name" value="WH-like_DNA-bd_sf"/>
</dbReference>
<dbReference type="EMBL" id="BORR01000001">
    <property type="protein sequence ID" value="GIO35176.1"/>
    <property type="molecule type" value="Genomic_DNA"/>
</dbReference>
<dbReference type="SUPFAM" id="SSF46894">
    <property type="entry name" value="C-terminal effector domain of the bipartite response regulators"/>
    <property type="match status" value="1"/>
</dbReference>
<accession>A0A919XMW2</accession>
<dbReference type="InterPro" id="IPR027417">
    <property type="entry name" value="P-loop_NTPase"/>
</dbReference>
<dbReference type="CDD" id="cd06170">
    <property type="entry name" value="LuxR_C_like"/>
    <property type="match status" value="1"/>
</dbReference>
<protein>
    <recommendedName>
        <fullName evidence="4">HTH luxR-type domain-containing protein</fullName>
    </recommendedName>
</protein>
<dbReference type="InterPro" id="IPR011990">
    <property type="entry name" value="TPR-like_helical_dom_sf"/>
</dbReference>
<keyword evidence="6" id="KW-1185">Reference proteome</keyword>
<keyword evidence="1" id="KW-0805">Transcription regulation</keyword>
<keyword evidence="2" id="KW-0238">DNA-binding</keyword>
<name>A0A919XMW2_9BACL</name>
<dbReference type="Pfam" id="PF00196">
    <property type="entry name" value="GerE"/>
    <property type="match status" value="1"/>
</dbReference>
<dbReference type="Pfam" id="PF25873">
    <property type="entry name" value="WHD_MalT"/>
    <property type="match status" value="1"/>
</dbReference>
<dbReference type="RefSeq" id="WP_212937650.1">
    <property type="nucleotide sequence ID" value="NZ_BORR01000001.1"/>
</dbReference>
<sequence length="886" mass="99902">MRRTASPLLKTKLFVPESKGRLVQRERLLDSISEGFRLGTRLVAVVAPAGYGKSTLLAQWANRAGMPCAWLSVDARDNDPARFWRYFTASIASALPEQHRRQFEANCQLQDGVSTYTFLDALISGLPEETEHKHAFALLLDDLHEITDHSILDGLSYLFDYMPNSMHVLLSSRSELTILGIKRLANSEAMAVGMDQLQFTASETESLFRMANGELQTEWSPVQLDELQQKTEGWITGLQLLSLSYRSSNNESLMDLASGEETLISDYLFQEVLHLLSSDVQDFLLRTSVLSRMDAPACNALTGRTDGGQQLDELQRLNLFLIPLDGTRTWFRYHHLFAQFLQGQLRRRDEKAYAAMHRAAGLHFSEIGAMEDAIDHLFEAGEIMLAIQALERHLPAALSQGDLSTLLNWFRRIPEACSLTLELSLLHAFLLVLAGDLERSGRVLEQLEEEIDRLSPSSRQDQLRSSLLFVRSNLVFLNGDFAGWLASSEKVRDHLAPDNPVYYQFDYNRQEPYVRRTSLGMKGKLSEDTEKVGKLFIEVLEGHGWKNSLLHLYVKQCLAEGYYEWNRLVDCRELLMQLRNSDRLRETPGLLIPVLLTEARLHAAEGKSALAYHTLDEAAEAAAACIPDGGRWDRYVRAVRSNLYLRDGRLGEAKKELVPLHIGSGSKPVYSRETEFLALVRLLGRQRKEVEALPMLELLKLQAEREQQIASRVEITCLQALLEAQRGQRMHAFSLIEEALVLGKDNDYRRTFVDEGADMQLLLKAYLADRYNVRASASDSDDQGLEQLGPLLDYVEKLIHAFPGTPDIPALQRNLPVLNLLEPLSSKELLLLEQLRLGATNKQMAAALGLTEGTIRVYLSRLYEKLGVSTRTQALVKTQSLPLSGK</sequence>
<dbReference type="Gene3D" id="3.40.50.300">
    <property type="entry name" value="P-loop containing nucleotide triphosphate hydrolases"/>
    <property type="match status" value="1"/>
</dbReference>
<organism evidence="5 6">
    <name type="scientific">Paenibacillus antibioticophila</name>
    <dbReference type="NCBI Taxonomy" id="1274374"/>
    <lineage>
        <taxon>Bacteria</taxon>
        <taxon>Bacillati</taxon>
        <taxon>Bacillota</taxon>
        <taxon>Bacilli</taxon>
        <taxon>Bacillales</taxon>
        <taxon>Paenibacillaceae</taxon>
        <taxon>Paenibacillus</taxon>
    </lineage>
</organism>
<comment type="caution">
    <text evidence="5">The sequence shown here is derived from an EMBL/GenBank/DDBJ whole genome shotgun (WGS) entry which is preliminary data.</text>
</comment>
<dbReference type="AlphaFoldDB" id="A0A919XMW2"/>
<dbReference type="SUPFAM" id="SSF52540">
    <property type="entry name" value="P-loop containing nucleoside triphosphate hydrolases"/>
    <property type="match status" value="1"/>
</dbReference>
<dbReference type="InterPro" id="IPR041664">
    <property type="entry name" value="AAA_16"/>
</dbReference>
<evidence type="ECO:0000259" key="4">
    <source>
        <dbReference type="PROSITE" id="PS50043"/>
    </source>
</evidence>
<keyword evidence="3" id="KW-0804">Transcription</keyword>
<dbReference type="Pfam" id="PF17874">
    <property type="entry name" value="TPR_MalT"/>
    <property type="match status" value="1"/>
</dbReference>
<evidence type="ECO:0000313" key="5">
    <source>
        <dbReference type="EMBL" id="GIO35176.1"/>
    </source>
</evidence>
<evidence type="ECO:0000256" key="3">
    <source>
        <dbReference type="ARBA" id="ARBA00023163"/>
    </source>
</evidence>
<dbReference type="SMART" id="SM00421">
    <property type="entry name" value="HTH_LUXR"/>
    <property type="match status" value="1"/>
</dbReference>
<dbReference type="PROSITE" id="PS50043">
    <property type="entry name" value="HTH_LUXR_2"/>
    <property type="match status" value="1"/>
</dbReference>
<evidence type="ECO:0000256" key="1">
    <source>
        <dbReference type="ARBA" id="ARBA00023015"/>
    </source>
</evidence>
<dbReference type="InterPro" id="IPR041617">
    <property type="entry name" value="TPR_MalT"/>
</dbReference>
<dbReference type="InterPro" id="IPR000792">
    <property type="entry name" value="Tscrpt_reg_LuxR_C"/>
</dbReference>
<proteinExistence type="predicted"/>
<dbReference type="PRINTS" id="PR00038">
    <property type="entry name" value="HTHLUXR"/>
</dbReference>
<dbReference type="PANTHER" id="PTHR44688">
    <property type="entry name" value="DNA-BINDING TRANSCRIPTIONAL ACTIVATOR DEVR_DOSR"/>
    <property type="match status" value="1"/>
</dbReference>
<dbReference type="Proteomes" id="UP000681162">
    <property type="component" value="Unassembled WGS sequence"/>
</dbReference>
<evidence type="ECO:0000256" key="2">
    <source>
        <dbReference type="ARBA" id="ARBA00023125"/>
    </source>
</evidence>
<feature type="domain" description="HTH luxR-type" evidence="4">
    <location>
        <begin position="817"/>
        <end position="882"/>
    </location>
</feature>
<dbReference type="GO" id="GO:0006355">
    <property type="term" value="P:regulation of DNA-templated transcription"/>
    <property type="evidence" value="ECO:0007669"/>
    <property type="project" value="InterPro"/>
</dbReference>
<dbReference type="Pfam" id="PF13191">
    <property type="entry name" value="AAA_16"/>
    <property type="match status" value="1"/>
</dbReference>
<evidence type="ECO:0000313" key="6">
    <source>
        <dbReference type="Proteomes" id="UP000681162"/>
    </source>
</evidence>
<dbReference type="InterPro" id="IPR059106">
    <property type="entry name" value="WHD_MalT"/>
</dbReference>
<gene>
    <name evidence="5" type="ORF">J41TS12_00370</name>
</gene>
<dbReference type="PANTHER" id="PTHR44688:SF16">
    <property type="entry name" value="DNA-BINDING TRANSCRIPTIONAL ACTIVATOR DEVR_DOSR"/>
    <property type="match status" value="1"/>
</dbReference>
<reference evidence="5 6" key="1">
    <citation type="submission" date="2021-03" db="EMBL/GenBank/DDBJ databases">
        <title>Antimicrobial resistance genes in bacteria isolated from Japanese honey, and their potential for conferring macrolide and lincosamide resistance in the American foulbrood pathogen Paenibacillus larvae.</title>
        <authorList>
            <person name="Okamoto M."/>
            <person name="Kumagai M."/>
            <person name="Kanamori H."/>
            <person name="Takamatsu D."/>
        </authorList>
    </citation>
    <scope>NUCLEOTIDE SEQUENCE [LARGE SCALE GENOMIC DNA]</scope>
    <source>
        <strain evidence="5 6">J41TS12</strain>
    </source>
</reference>
<dbReference type="InterPro" id="IPR016032">
    <property type="entry name" value="Sig_transdc_resp-reg_C-effctor"/>
</dbReference>